<protein>
    <recommendedName>
        <fullName evidence="2">Phosphatidic acid phosphatase type 2/haloperoxidase domain-containing protein</fullName>
    </recommendedName>
</protein>
<accession>A0A1Z8B8Y6</accession>
<comment type="caution">
    <text evidence="3">The sequence shown here is derived from an EMBL/GenBank/DDBJ whole genome shotgun (WGS) entry which is preliminary data.</text>
</comment>
<dbReference type="InterPro" id="IPR036938">
    <property type="entry name" value="PAP2/HPO_sf"/>
</dbReference>
<feature type="signal peptide" evidence="1">
    <location>
        <begin position="1"/>
        <end position="18"/>
    </location>
</feature>
<sequence length="250" mass="27853">MKKLLLLLLLLVTTFAQCQIKEADSLSFHKEVPFKYSSLILPVGLVSYGIVGIKNDPIRQWDRDIRSALRPDGVKIGIDDYSVVAPILTAYTLDFAGVKGRNNLLDKSLILGTSSLFMYSSVRLIKNNTSVRRPSGRSVSSFPSGHTALSFMAAEFLHQEYGHVSPWYSIAGYTVATATGFLRIYNDKHWFSDVLAGAGIGILSTKIGYWLYPFIKNVIFNNNIKESQVHLQIAPLYNGNELLLATSLRF</sequence>
<feature type="chain" id="PRO_5012102782" description="Phosphatidic acid phosphatase type 2/haloperoxidase domain-containing protein" evidence="1">
    <location>
        <begin position="19"/>
        <end position="250"/>
    </location>
</feature>
<keyword evidence="1" id="KW-0732">Signal</keyword>
<dbReference type="InterPro" id="IPR000326">
    <property type="entry name" value="PAP2/HPO"/>
</dbReference>
<feature type="domain" description="Phosphatidic acid phosphatase type 2/haloperoxidase" evidence="2">
    <location>
        <begin position="106"/>
        <end position="209"/>
    </location>
</feature>
<evidence type="ECO:0000313" key="3">
    <source>
        <dbReference type="EMBL" id="OUS19029.1"/>
    </source>
</evidence>
<evidence type="ECO:0000259" key="2">
    <source>
        <dbReference type="SMART" id="SM00014"/>
    </source>
</evidence>
<evidence type="ECO:0000313" key="4">
    <source>
        <dbReference type="Proteomes" id="UP000196102"/>
    </source>
</evidence>
<gene>
    <name evidence="3" type="ORF">A9Q93_02950</name>
</gene>
<dbReference type="EMBL" id="MAAX01000049">
    <property type="protein sequence ID" value="OUS19029.1"/>
    <property type="molecule type" value="Genomic_DNA"/>
</dbReference>
<dbReference type="CDD" id="cd03394">
    <property type="entry name" value="PAP2_like_5"/>
    <property type="match status" value="1"/>
</dbReference>
<dbReference type="Pfam" id="PF01569">
    <property type="entry name" value="PAP2"/>
    <property type="match status" value="1"/>
</dbReference>
<reference evidence="4" key="1">
    <citation type="journal article" date="2017" name="Proc. Natl. Acad. Sci. U.S.A.">
        <title>Simulation of Deepwater Horizon oil plume reveals substrate specialization within a complex community of hydrocarbon-degraders.</title>
        <authorList>
            <person name="Hu P."/>
            <person name="Dubinsky E.A."/>
            <person name="Probst A.J."/>
            <person name="Wang J."/>
            <person name="Sieber C.M.K."/>
            <person name="Tom L.M."/>
            <person name="Gardinali P."/>
            <person name="Banfield J.F."/>
            <person name="Atlas R.M."/>
            <person name="Andersen G.L."/>
        </authorList>
    </citation>
    <scope>NUCLEOTIDE SEQUENCE [LARGE SCALE GENOMIC DNA]</scope>
</reference>
<proteinExistence type="predicted"/>
<dbReference type="RefSeq" id="WP_303685895.1">
    <property type="nucleotide sequence ID" value="NZ_CAJXYO010000079.1"/>
</dbReference>
<name>A0A1Z8B8Y6_9FLAO</name>
<dbReference type="AlphaFoldDB" id="A0A1Z8B8Y6"/>
<organism evidence="3 4">
    <name type="scientific">Nonlabens dokdonensis</name>
    <dbReference type="NCBI Taxonomy" id="328515"/>
    <lineage>
        <taxon>Bacteria</taxon>
        <taxon>Pseudomonadati</taxon>
        <taxon>Bacteroidota</taxon>
        <taxon>Flavobacteriia</taxon>
        <taxon>Flavobacteriales</taxon>
        <taxon>Flavobacteriaceae</taxon>
        <taxon>Nonlabens</taxon>
    </lineage>
</organism>
<dbReference type="SUPFAM" id="SSF48317">
    <property type="entry name" value="Acid phosphatase/Vanadium-dependent haloperoxidase"/>
    <property type="match status" value="1"/>
</dbReference>
<evidence type="ECO:0000256" key="1">
    <source>
        <dbReference type="SAM" id="SignalP"/>
    </source>
</evidence>
<dbReference type="Proteomes" id="UP000196102">
    <property type="component" value="Unassembled WGS sequence"/>
</dbReference>
<dbReference type="Gene3D" id="1.20.144.10">
    <property type="entry name" value="Phosphatidic acid phosphatase type 2/haloperoxidase"/>
    <property type="match status" value="1"/>
</dbReference>
<dbReference type="SMART" id="SM00014">
    <property type="entry name" value="acidPPc"/>
    <property type="match status" value="1"/>
</dbReference>